<dbReference type="InterPro" id="IPR050272">
    <property type="entry name" value="Isochorismatase-like_hydrls"/>
</dbReference>
<evidence type="ECO:0000259" key="2">
    <source>
        <dbReference type="Pfam" id="PF00857"/>
    </source>
</evidence>
<dbReference type="InterPro" id="IPR000868">
    <property type="entry name" value="Isochorismatase-like_dom"/>
</dbReference>
<name>A0A1I5C785_9GAMM</name>
<dbReference type="Gene3D" id="3.40.50.850">
    <property type="entry name" value="Isochorismatase-like"/>
    <property type="match status" value="1"/>
</dbReference>
<sequence>MAQRVVLVIDMQNGVFSSPRFDKAGRIAQINRLTERADITIFVQHREGAMCEGNNAFNLLPEIGQPDSAHYVTKTACDSFWQTELAALLKRLEVEEFVVCGCATDYCLDTTIKVGASAGYAITVAADAHTTADRRWVSAEALINQHNEVWASLLIPNNVPRVLSTDEIVAEWS</sequence>
<dbReference type="PANTHER" id="PTHR43540:SF14">
    <property type="entry name" value="ISOCHORISMATASE"/>
    <property type="match status" value="1"/>
</dbReference>
<dbReference type="PANTHER" id="PTHR43540">
    <property type="entry name" value="PEROXYUREIDOACRYLATE/UREIDOACRYLATE AMIDOHYDROLASE-RELATED"/>
    <property type="match status" value="1"/>
</dbReference>
<evidence type="ECO:0000313" key="4">
    <source>
        <dbReference type="Proteomes" id="UP000198968"/>
    </source>
</evidence>
<gene>
    <name evidence="3" type="ORF">SAMN05428971_2241</name>
</gene>
<dbReference type="RefSeq" id="WP_090963701.1">
    <property type="nucleotide sequence ID" value="NZ_FOVG01000002.1"/>
</dbReference>
<protein>
    <submittedName>
        <fullName evidence="3">Nicotinamidase-related amidase</fullName>
    </submittedName>
</protein>
<dbReference type="AlphaFoldDB" id="A0A1I5C785"/>
<dbReference type="InterPro" id="IPR036380">
    <property type="entry name" value="Isochorismatase-like_sf"/>
</dbReference>
<accession>A0A1I5C785</accession>
<dbReference type="SUPFAM" id="SSF52499">
    <property type="entry name" value="Isochorismatase-like hydrolases"/>
    <property type="match status" value="1"/>
</dbReference>
<evidence type="ECO:0000256" key="1">
    <source>
        <dbReference type="ARBA" id="ARBA00022801"/>
    </source>
</evidence>
<keyword evidence="4" id="KW-1185">Reference proteome</keyword>
<dbReference type="Proteomes" id="UP000198968">
    <property type="component" value="Unassembled WGS sequence"/>
</dbReference>
<proteinExistence type="predicted"/>
<dbReference type="Pfam" id="PF00857">
    <property type="entry name" value="Isochorismatase"/>
    <property type="match status" value="1"/>
</dbReference>
<dbReference type="GO" id="GO:0016787">
    <property type="term" value="F:hydrolase activity"/>
    <property type="evidence" value="ECO:0007669"/>
    <property type="project" value="UniProtKB-KW"/>
</dbReference>
<reference evidence="4" key="1">
    <citation type="submission" date="2016-10" db="EMBL/GenBank/DDBJ databases">
        <authorList>
            <person name="Varghese N."/>
            <person name="Submissions S."/>
        </authorList>
    </citation>
    <scope>NUCLEOTIDE SEQUENCE [LARGE SCALE GENOMIC DNA]</scope>
    <source>
        <strain evidence="4">OV426</strain>
    </source>
</reference>
<dbReference type="OrthoDB" id="5294192at2"/>
<dbReference type="EMBL" id="FOVG01000002">
    <property type="protein sequence ID" value="SFN82797.1"/>
    <property type="molecule type" value="Genomic_DNA"/>
</dbReference>
<organism evidence="3 4">
    <name type="scientific">Candidatus Pantoea varia</name>
    <dbReference type="NCBI Taxonomy" id="1881036"/>
    <lineage>
        <taxon>Bacteria</taxon>
        <taxon>Pseudomonadati</taxon>
        <taxon>Pseudomonadota</taxon>
        <taxon>Gammaproteobacteria</taxon>
        <taxon>Enterobacterales</taxon>
        <taxon>Erwiniaceae</taxon>
        <taxon>Pantoea</taxon>
    </lineage>
</organism>
<evidence type="ECO:0000313" key="3">
    <source>
        <dbReference type="EMBL" id="SFN82797.1"/>
    </source>
</evidence>
<feature type="domain" description="Isochorismatase-like" evidence="2">
    <location>
        <begin position="5"/>
        <end position="136"/>
    </location>
</feature>
<keyword evidence="1" id="KW-0378">Hydrolase</keyword>